<dbReference type="OrthoDB" id="2321538at2"/>
<comment type="caution">
    <text evidence="3">The sequence shown here is derived from an EMBL/GenBank/DDBJ whole genome shotgun (WGS) entry which is preliminary data.</text>
</comment>
<feature type="compositionally biased region" description="Basic residues" evidence="1">
    <location>
        <begin position="8"/>
        <end position="40"/>
    </location>
</feature>
<dbReference type="InterPro" id="IPR054738">
    <property type="entry name" value="Siphovirus-type_tail_C"/>
</dbReference>
<dbReference type="Gene3D" id="2.60.120.860">
    <property type="match status" value="1"/>
</dbReference>
<dbReference type="PATRIC" id="fig|1423808.3.peg.372"/>
<feature type="region of interest" description="Disordered" evidence="1">
    <location>
        <begin position="1"/>
        <end position="57"/>
    </location>
</feature>
<dbReference type="Proteomes" id="UP000051581">
    <property type="component" value="Unassembled WGS sequence"/>
</dbReference>
<dbReference type="RefSeq" id="WP_057823146.1">
    <property type="nucleotide sequence ID" value="NZ_AZEA01000001.1"/>
</dbReference>
<proteinExistence type="predicted"/>
<name>A0A0R1LAS0_9LACO</name>
<evidence type="ECO:0000256" key="1">
    <source>
        <dbReference type="SAM" id="MobiDB-lite"/>
    </source>
</evidence>
<dbReference type="EMBL" id="AZEA01000001">
    <property type="protein sequence ID" value="KRK90129.1"/>
    <property type="molecule type" value="Genomic_DNA"/>
</dbReference>
<evidence type="ECO:0000259" key="2">
    <source>
        <dbReference type="Pfam" id="PF22768"/>
    </source>
</evidence>
<dbReference type="AlphaFoldDB" id="A0A0R1LAS0"/>
<gene>
    <name evidence="3" type="ORF">FD17_GL000373</name>
</gene>
<dbReference type="Pfam" id="PF22768">
    <property type="entry name" value="SPP1_Dit"/>
    <property type="match status" value="1"/>
</dbReference>
<feature type="domain" description="Siphovirus-type tail component C-terminal" evidence="2">
    <location>
        <begin position="187"/>
        <end position="246"/>
    </location>
</feature>
<keyword evidence="4" id="KW-1185">Reference proteome</keyword>
<evidence type="ECO:0000313" key="3">
    <source>
        <dbReference type="EMBL" id="KRK90129.1"/>
    </source>
</evidence>
<evidence type="ECO:0000313" key="4">
    <source>
        <dbReference type="Proteomes" id="UP000051581"/>
    </source>
</evidence>
<reference evidence="3 4" key="1">
    <citation type="journal article" date="2015" name="Genome Announc.">
        <title>Expanding the biotechnology potential of lactobacilli through comparative genomics of 213 strains and associated genera.</title>
        <authorList>
            <person name="Sun Z."/>
            <person name="Harris H.M."/>
            <person name="McCann A."/>
            <person name="Guo C."/>
            <person name="Argimon S."/>
            <person name="Zhang W."/>
            <person name="Yang X."/>
            <person name="Jeffery I.B."/>
            <person name="Cooney J.C."/>
            <person name="Kagawa T.F."/>
            <person name="Liu W."/>
            <person name="Song Y."/>
            <person name="Salvetti E."/>
            <person name="Wrobel A."/>
            <person name="Rasinkangas P."/>
            <person name="Parkhill J."/>
            <person name="Rea M.C."/>
            <person name="O'Sullivan O."/>
            <person name="Ritari J."/>
            <person name="Douillard F.P."/>
            <person name="Paul Ross R."/>
            <person name="Yang R."/>
            <person name="Briner A.E."/>
            <person name="Felis G.E."/>
            <person name="de Vos W.M."/>
            <person name="Barrangou R."/>
            <person name="Klaenhammer T.R."/>
            <person name="Caufield P.W."/>
            <person name="Cui Y."/>
            <person name="Zhang H."/>
            <person name="O'Toole P.W."/>
        </authorList>
    </citation>
    <scope>NUCLEOTIDE SEQUENCE [LARGE SCALE GENOMIC DNA]</scope>
    <source>
        <strain evidence="3 4">DSM 19904</strain>
    </source>
</reference>
<organism evidence="3 4">
    <name type="scientific">Lentilactobacillus sunkii DSM 19904</name>
    <dbReference type="NCBI Taxonomy" id="1423808"/>
    <lineage>
        <taxon>Bacteria</taxon>
        <taxon>Bacillati</taxon>
        <taxon>Bacillota</taxon>
        <taxon>Bacilli</taxon>
        <taxon>Lactobacillales</taxon>
        <taxon>Lactobacillaceae</taxon>
        <taxon>Lentilactobacillus</taxon>
    </lineage>
</organism>
<accession>A0A0R1LAS0</accession>
<sequence>MNLQFFARKTRKTRKKTKTKKKRVVKSKKGGKKSSSKGGKKTSAPKATTKKKKEKEYVTETSYMNKDAYSNFYGEFILERQKKSDSSGNVYDNWVAEINQWDPKTGEPYSVNNTSKTHMHKEKLDKSGKFGFALANLGVFFGKHDIKEDLVNPVVAYKSDYEALTNYEEWRSDGSTDPDDTPHIIAKAGQEIIIDTANNKVTIDGKPADKYVSWLSTFPKLTGGVPQTLHFFPDPKNADVTIEYRPAIK</sequence>
<protein>
    <recommendedName>
        <fullName evidence="2">Siphovirus-type tail component C-terminal domain-containing protein</fullName>
    </recommendedName>
</protein>